<dbReference type="Gene3D" id="2.40.10.10">
    <property type="entry name" value="Trypsin-like serine proteases"/>
    <property type="match status" value="1"/>
</dbReference>
<reference evidence="2" key="1">
    <citation type="journal article" date="2013" name="Genetics">
        <title>The draft genome and transcriptome of Panagrellus redivivus are shaped by the harsh demands of a free-living lifestyle.</title>
        <authorList>
            <person name="Srinivasan J."/>
            <person name="Dillman A.R."/>
            <person name="Macchietto M.G."/>
            <person name="Heikkinen L."/>
            <person name="Lakso M."/>
            <person name="Fracchia K.M."/>
            <person name="Antoshechkin I."/>
            <person name="Mortazavi A."/>
            <person name="Wong G."/>
            <person name="Sternberg P.W."/>
        </authorList>
    </citation>
    <scope>NUCLEOTIDE SEQUENCE [LARGE SCALE GENOMIC DNA]</scope>
    <source>
        <strain evidence="2">MT8872</strain>
    </source>
</reference>
<evidence type="ECO:0000313" key="3">
    <source>
        <dbReference type="WBParaSite" id="Pan_g23183.t1"/>
    </source>
</evidence>
<evidence type="ECO:0000313" key="2">
    <source>
        <dbReference type="Proteomes" id="UP000492821"/>
    </source>
</evidence>
<dbReference type="AlphaFoldDB" id="A0A7E4VNR4"/>
<dbReference type="InterPro" id="IPR009003">
    <property type="entry name" value="Peptidase_S1_PA"/>
</dbReference>
<dbReference type="InterPro" id="IPR043504">
    <property type="entry name" value="Peptidase_S1_PA_chymotrypsin"/>
</dbReference>
<reference evidence="3" key="2">
    <citation type="submission" date="2020-10" db="UniProtKB">
        <authorList>
            <consortium name="WormBaseParasite"/>
        </authorList>
    </citation>
    <scope>IDENTIFICATION</scope>
</reference>
<proteinExistence type="predicted"/>
<keyword evidence="1" id="KW-0732">Signal</keyword>
<dbReference type="WBParaSite" id="Pan_g23183.t1">
    <property type="protein sequence ID" value="Pan_g23183.t1"/>
    <property type="gene ID" value="Pan_g23183"/>
</dbReference>
<evidence type="ECO:0000256" key="1">
    <source>
        <dbReference type="SAM" id="SignalP"/>
    </source>
</evidence>
<name>A0A7E4VNR4_PANRE</name>
<dbReference type="SUPFAM" id="SSF50494">
    <property type="entry name" value="Trypsin-like serine proteases"/>
    <property type="match status" value="1"/>
</dbReference>
<dbReference type="Proteomes" id="UP000492821">
    <property type="component" value="Unassembled WGS sequence"/>
</dbReference>
<protein>
    <submittedName>
        <fullName evidence="3">Peptidase S1 domain-containing protein</fullName>
    </submittedName>
</protein>
<keyword evidence="2" id="KW-1185">Reference proteome</keyword>
<accession>A0A7E4VNR4</accession>
<feature type="signal peptide" evidence="1">
    <location>
        <begin position="1"/>
        <end position="19"/>
    </location>
</feature>
<organism evidence="2 3">
    <name type="scientific">Panagrellus redivivus</name>
    <name type="common">Microworm</name>
    <dbReference type="NCBI Taxonomy" id="6233"/>
    <lineage>
        <taxon>Eukaryota</taxon>
        <taxon>Metazoa</taxon>
        <taxon>Ecdysozoa</taxon>
        <taxon>Nematoda</taxon>
        <taxon>Chromadorea</taxon>
        <taxon>Rhabditida</taxon>
        <taxon>Tylenchina</taxon>
        <taxon>Panagrolaimomorpha</taxon>
        <taxon>Panagrolaimoidea</taxon>
        <taxon>Panagrolaimidae</taxon>
        <taxon>Panagrellus</taxon>
    </lineage>
</organism>
<feature type="chain" id="PRO_5028833389" evidence="1">
    <location>
        <begin position="20"/>
        <end position="271"/>
    </location>
</feature>
<sequence>MLSIWLVLTIFLNFDPAEARDCNCGKVPRLAEHFAYLNTVDVENRSPPGQNSLTCLTVPFMATMRAVGTNKTLCSGLILSQKMVIFPFNCLVVQAKEVPWGKYEIQVGSHSKSGGSFHQVRSLQTATNLAVGHSSYYLGFTLSNPIEFDCVNTLPICLNAPSANASEFVVVGHSLKDAAMRDYKDSGLYTVGTMKSFPCPPNHKHSLCLYSDKIGLMDADEGGPALVLENGIFYVVGMAAGGHIMEYENQFGRKGVVGYAHYEYLNYSYLN</sequence>